<dbReference type="SUPFAM" id="SSF48371">
    <property type="entry name" value="ARM repeat"/>
    <property type="match status" value="1"/>
</dbReference>
<name>G0VJ76_NAUCA</name>
<dbReference type="InParanoid" id="G0VJ76"/>
<dbReference type="PANTHER" id="PTHR12363:SF53">
    <property type="entry name" value="MRNA TRANSPORT REGULATOR MTR10"/>
    <property type="match status" value="1"/>
</dbReference>
<dbReference type="Pfam" id="PF24139">
    <property type="entry name" value="TPR_TNPO3_IPO13_4th"/>
    <property type="match status" value="1"/>
</dbReference>
<protein>
    <recommendedName>
        <fullName evidence="1">Importin N-terminal domain-containing protein</fullName>
    </recommendedName>
</protein>
<dbReference type="GO" id="GO:0005737">
    <property type="term" value="C:cytoplasm"/>
    <property type="evidence" value="ECO:0007669"/>
    <property type="project" value="EnsemblFungi"/>
</dbReference>
<dbReference type="AlphaFoldDB" id="G0VJ76"/>
<evidence type="ECO:0000259" key="1">
    <source>
        <dbReference type="SMART" id="SM00913"/>
    </source>
</evidence>
<dbReference type="Pfam" id="PF03810">
    <property type="entry name" value="IBN_N"/>
    <property type="match status" value="1"/>
</dbReference>
<dbReference type="InterPro" id="IPR057941">
    <property type="entry name" value="TPR_TNPO3_IPO13_2nd"/>
</dbReference>
<evidence type="ECO:0000313" key="3">
    <source>
        <dbReference type="Proteomes" id="UP000001640"/>
    </source>
</evidence>
<reference key="2">
    <citation type="submission" date="2011-08" db="EMBL/GenBank/DDBJ databases">
        <title>Genome sequence of Naumovozyma castellii.</title>
        <authorList>
            <person name="Gordon J.L."/>
            <person name="Armisen D."/>
            <person name="Proux-Wera E."/>
            <person name="OhEigeartaigh S.S."/>
            <person name="Byrne K.P."/>
            <person name="Wolfe K.H."/>
        </authorList>
    </citation>
    <scope>NUCLEOTIDE SEQUENCE</scope>
    <source>
        <strain>Type strain:CBS 4309</strain>
    </source>
</reference>
<dbReference type="GO" id="GO:0031267">
    <property type="term" value="F:small GTPase binding"/>
    <property type="evidence" value="ECO:0007669"/>
    <property type="project" value="InterPro"/>
</dbReference>
<sequence>MNVQVSDLQAALQCISSNVTSEKKNEALHFLEQFQRSTEAWNICHEILTKPDPQFLELHIFAAQTLRNKVTYDLSQLENNLLPFKNSLLQLLTIHSQKLVVTQLNVALARFSIQYLEWKNPIMEIITCLNPYPSTLLSFLRILPEETLDIGSTPLTEIEFNSRIHELIDTIAEDVLKFLITCTEILKQSQANSGISLEQIIRCLNSWSFEFPIEQLLAVQPLMSLIFETLLNGNEASPEVFEAAIDCLCVILRESRDAPNETLVIALYEQLMNIQAKLLPNILQMTKEQIESGDVDEDLLEGMTRLFIEAGEAWIVFISKSPETFNPMVMILLMLTCKNPDLDIVSYTFPFWFNFKQNLVLPRYSNSKIAYTPVFVDLINGIILHLQYPTDKFASKESEDKFKEFRYHMGDVLKDCTAVVGTAKALAQPLTRINMALENSNNVTNNWQILEAPLFSLRTMAQEISLSENVQLPQIFKILCSLPEHPKIRYAATLVLGRYTEWTSKHPEMLEMQLQYIFNGFQQQEQQPPNADIITASSHALMYFCSDCSVLLSGYIDQLIDFYFNIEGIIDIESQFELCQGLSAVINNQSVETIAPVFNKLIERHLNKLGTQIMEWQQDHSRNMPIADTIDLFYAFFEELKPKFDYPQQGAEPLLPIIERIWATLRSLIMEQGALQDSLIVERTTKFLRRLFEKYHVFCEPILGSVAEMLVHGYATTGFGSFLWCSGSIIVVFGDDESFPVSAELKNSVWQFALSQCSTFVLNFNKMDKSRMNDYYELVMDFFAMVSDLIMFYPKEFILYGELLGKVVDVAVSSVTKLENLDAYVSILRCLDDIISWGFKTPPISTVALEYVPDEWRKQIINEIIFNRGSTIVCTLFIGIVTTFESDSHSDAISCIVKCFRLATDAYNGDSSICNEWVTQAMGQLGQVTPKEKDNLQQAVTNGLNQRDYRKVREGVRTFVQWYLRKTVSSRLE</sequence>
<dbReference type="FunCoup" id="G0VJ76">
    <property type="interactions" value="1308"/>
</dbReference>
<dbReference type="Pfam" id="PF24138">
    <property type="entry name" value="TPR_TNPO3_IPO13_2nd"/>
    <property type="match status" value="1"/>
</dbReference>
<dbReference type="InterPro" id="IPR058537">
    <property type="entry name" value="TPR_TNPO3_IPO13_4th"/>
</dbReference>
<dbReference type="GO" id="GO:0061015">
    <property type="term" value="P:snRNA import into nucleus"/>
    <property type="evidence" value="ECO:0007669"/>
    <property type="project" value="EnsemblFungi"/>
</dbReference>
<dbReference type="InterPro" id="IPR051345">
    <property type="entry name" value="Importin_beta-like_NTR"/>
</dbReference>
<dbReference type="GeneID" id="96905232"/>
<dbReference type="Proteomes" id="UP000001640">
    <property type="component" value="Chromosome 8"/>
</dbReference>
<dbReference type="InterPro" id="IPR057942">
    <property type="entry name" value="TPR_TNPO3_IPO13_3rd"/>
</dbReference>
<dbReference type="Gene3D" id="1.25.10.10">
    <property type="entry name" value="Leucine-rich Repeat Variant"/>
    <property type="match status" value="1"/>
</dbReference>
<dbReference type="SMART" id="SM00913">
    <property type="entry name" value="IBN_N"/>
    <property type="match status" value="1"/>
</dbReference>
<dbReference type="GO" id="GO:0006606">
    <property type="term" value="P:protein import into nucleus"/>
    <property type="evidence" value="ECO:0007669"/>
    <property type="project" value="EnsemblFungi"/>
</dbReference>
<dbReference type="PANTHER" id="PTHR12363">
    <property type="entry name" value="TRANSPORTIN 3 AND IMPORTIN 13"/>
    <property type="match status" value="1"/>
</dbReference>
<feature type="domain" description="Importin N-terminal" evidence="1">
    <location>
        <begin position="27"/>
        <end position="94"/>
    </location>
</feature>
<dbReference type="Pfam" id="PF08389">
    <property type="entry name" value="Xpo1"/>
    <property type="match status" value="1"/>
</dbReference>
<dbReference type="OMA" id="LECITSW"/>
<proteinExistence type="predicted"/>
<reference evidence="2 3" key="1">
    <citation type="journal article" date="2011" name="Proc. Natl. Acad. Sci. U.S.A.">
        <title>Evolutionary erosion of yeast sex chromosomes by mating-type switching accidents.</title>
        <authorList>
            <person name="Gordon J.L."/>
            <person name="Armisen D."/>
            <person name="Proux-Wera E."/>
            <person name="Oheigeartaigh S.S."/>
            <person name="Byrne K.P."/>
            <person name="Wolfe K.H."/>
        </authorList>
    </citation>
    <scope>NUCLEOTIDE SEQUENCE [LARGE SCALE GENOMIC DNA]</scope>
    <source>
        <strain evidence="3">ATCC 76901 / BCRC 22586 / CBS 4309 / NBRC 1992 / NRRL Y-12630</strain>
    </source>
</reference>
<dbReference type="GO" id="GO:0005634">
    <property type="term" value="C:nucleus"/>
    <property type="evidence" value="ECO:0007669"/>
    <property type="project" value="EnsemblFungi"/>
</dbReference>
<organism evidence="2 3">
    <name type="scientific">Naumovozyma castellii</name>
    <name type="common">Yeast</name>
    <name type="synonym">Saccharomyces castellii</name>
    <dbReference type="NCBI Taxonomy" id="27288"/>
    <lineage>
        <taxon>Eukaryota</taxon>
        <taxon>Fungi</taxon>
        <taxon>Dikarya</taxon>
        <taxon>Ascomycota</taxon>
        <taxon>Saccharomycotina</taxon>
        <taxon>Saccharomycetes</taxon>
        <taxon>Saccharomycetales</taxon>
        <taxon>Saccharomycetaceae</taxon>
        <taxon>Naumovozyma</taxon>
    </lineage>
</organism>
<dbReference type="InterPro" id="IPR011989">
    <property type="entry name" value="ARM-like"/>
</dbReference>
<dbReference type="FunFam" id="1.25.10.10:FF:000266">
    <property type="entry name" value="mRNA transport regulator MTR10"/>
    <property type="match status" value="1"/>
</dbReference>
<keyword evidence="3" id="KW-1185">Reference proteome</keyword>
<dbReference type="EMBL" id="HE576759">
    <property type="protein sequence ID" value="CCC71555.1"/>
    <property type="molecule type" value="Genomic_DNA"/>
</dbReference>
<dbReference type="eggNOG" id="KOG2081">
    <property type="taxonomic scope" value="Eukaryota"/>
</dbReference>
<dbReference type="GO" id="GO:0008139">
    <property type="term" value="F:nuclear localization sequence binding"/>
    <property type="evidence" value="ECO:0007669"/>
    <property type="project" value="EnsemblFungi"/>
</dbReference>
<dbReference type="RefSeq" id="XP_003677902.1">
    <property type="nucleotide sequence ID" value="XM_003677854.1"/>
</dbReference>
<dbReference type="GO" id="GO:0035719">
    <property type="term" value="P:tRNA import into nucleus"/>
    <property type="evidence" value="ECO:0007669"/>
    <property type="project" value="EnsemblFungi"/>
</dbReference>
<dbReference type="Pfam" id="PF24140">
    <property type="entry name" value="TPR_TNPO3_IPO13_3rd"/>
    <property type="match status" value="1"/>
</dbReference>
<dbReference type="InterPro" id="IPR001494">
    <property type="entry name" value="Importin-beta_N"/>
</dbReference>
<evidence type="ECO:0000313" key="2">
    <source>
        <dbReference type="EMBL" id="CCC71555.1"/>
    </source>
</evidence>
<dbReference type="InterPro" id="IPR013598">
    <property type="entry name" value="Exportin-1/Importin-b-like"/>
</dbReference>
<dbReference type="OrthoDB" id="435593at2759"/>
<dbReference type="KEGG" id="ncs:NCAS_0H02450"/>
<gene>
    <name evidence="2" type="primary">NCAS0H02450</name>
    <name evidence="2" type="ordered locus">NCAS_0H02450</name>
</gene>
<dbReference type="STRING" id="1064592.G0VJ76"/>
<dbReference type="HOGENOM" id="CLU_005996_0_0_1"/>
<dbReference type="InterPro" id="IPR016024">
    <property type="entry name" value="ARM-type_fold"/>
</dbReference>
<accession>G0VJ76</accession>